<name>A0A2W5QVD5_ANCNO</name>
<sequence length="166" mass="18377">MHRGHDHHHHDHGAGGHAHGHAHPHEQAGHNHGHGPRRSAQWQTPHLPEPIEEDDHHAGEPDLDLVEKAFVESFSTASDPTSFLRLARVPFDAVTQEGTRISLLRVETSETTDVGSVMPHLGGGSFRYDPLPAAMSSRRRQLRFVYFDGRASVPLTLAQVRTLAET</sequence>
<proteinExistence type="predicted"/>
<evidence type="ECO:0000256" key="1">
    <source>
        <dbReference type="SAM" id="MobiDB-lite"/>
    </source>
</evidence>
<feature type="compositionally biased region" description="Basic residues" evidence="1">
    <location>
        <begin position="1"/>
        <end position="11"/>
    </location>
</feature>
<accession>A0A2W5QVD5</accession>
<evidence type="ECO:0000313" key="3">
    <source>
        <dbReference type="Proteomes" id="UP000248887"/>
    </source>
</evidence>
<protein>
    <submittedName>
        <fullName evidence="2">Uncharacterized protein</fullName>
    </submittedName>
</protein>
<gene>
    <name evidence="2" type="ORF">DI549_15410</name>
</gene>
<reference evidence="2 3" key="1">
    <citation type="submission" date="2017-08" db="EMBL/GenBank/DDBJ databases">
        <title>Infants hospitalized years apart are colonized by the same room-sourced microbial strains.</title>
        <authorList>
            <person name="Brooks B."/>
            <person name="Olm M.R."/>
            <person name="Firek B.A."/>
            <person name="Baker R."/>
            <person name="Thomas B.C."/>
            <person name="Morowitz M.J."/>
            <person name="Banfield J.F."/>
        </authorList>
    </citation>
    <scope>NUCLEOTIDE SEQUENCE [LARGE SCALE GENOMIC DNA]</scope>
    <source>
        <strain evidence="2">S2_005_001_R2_27</strain>
    </source>
</reference>
<feature type="region of interest" description="Disordered" evidence="1">
    <location>
        <begin position="1"/>
        <end position="59"/>
    </location>
</feature>
<dbReference type="Proteomes" id="UP000248887">
    <property type="component" value="Unassembled WGS sequence"/>
</dbReference>
<evidence type="ECO:0000313" key="2">
    <source>
        <dbReference type="EMBL" id="PZQ80996.1"/>
    </source>
</evidence>
<organism evidence="2 3">
    <name type="scientific">Ancylobacter novellus</name>
    <name type="common">Thiobacillus novellus</name>
    <dbReference type="NCBI Taxonomy" id="921"/>
    <lineage>
        <taxon>Bacteria</taxon>
        <taxon>Pseudomonadati</taxon>
        <taxon>Pseudomonadota</taxon>
        <taxon>Alphaproteobacteria</taxon>
        <taxon>Hyphomicrobiales</taxon>
        <taxon>Xanthobacteraceae</taxon>
        <taxon>Ancylobacter</taxon>
    </lineage>
</organism>
<comment type="caution">
    <text evidence="2">The sequence shown here is derived from an EMBL/GenBank/DDBJ whole genome shotgun (WGS) entry which is preliminary data.</text>
</comment>
<dbReference type="EMBL" id="QFQD01000054">
    <property type="protein sequence ID" value="PZQ80996.1"/>
    <property type="molecule type" value="Genomic_DNA"/>
</dbReference>
<dbReference type="AlphaFoldDB" id="A0A2W5QVD5"/>